<organism evidence="2 3">
    <name type="scientific">Necator americanus</name>
    <name type="common">Human hookworm</name>
    <dbReference type="NCBI Taxonomy" id="51031"/>
    <lineage>
        <taxon>Eukaryota</taxon>
        <taxon>Metazoa</taxon>
        <taxon>Ecdysozoa</taxon>
        <taxon>Nematoda</taxon>
        <taxon>Chromadorea</taxon>
        <taxon>Rhabditida</taxon>
        <taxon>Rhabditina</taxon>
        <taxon>Rhabditomorpha</taxon>
        <taxon>Strongyloidea</taxon>
        <taxon>Ancylostomatidae</taxon>
        <taxon>Bunostominae</taxon>
        <taxon>Necator</taxon>
    </lineage>
</organism>
<feature type="non-terminal residue" evidence="2">
    <location>
        <position position="1"/>
    </location>
</feature>
<feature type="compositionally biased region" description="Basic and acidic residues" evidence="1">
    <location>
        <begin position="44"/>
        <end position="53"/>
    </location>
</feature>
<dbReference type="EMBL" id="KI668332">
    <property type="protein sequence ID" value="ETN71439.1"/>
    <property type="molecule type" value="Genomic_DNA"/>
</dbReference>
<name>W2SP21_NECAM</name>
<feature type="region of interest" description="Disordered" evidence="1">
    <location>
        <begin position="1"/>
        <end position="23"/>
    </location>
</feature>
<dbReference type="Proteomes" id="UP000053676">
    <property type="component" value="Unassembled WGS sequence"/>
</dbReference>
<accession>W2SP21</accession>
<evidence type="ECO:0000313" key="3">
    <source>
        <dbReference type="Proteomes" id="UP000053676"/>
    </source>
</evidence>
<dbReference type="KEGG" id="nai:NECAME_19340"/>
<sequence length="180" mass="20214">FVRGARRRPVDARSPPVHRRGDVRLVPDPCAALLASQLSGQRRHPVDETDGRRAQQPRRQAARNRPLQCGPEAVILCDGGLPRAVALERHRDLAAIFFDLLSDRNYPALFVGACDSGIRADLRHHHSYLCRHMGEGVDRCDDARLRHLGLGEKASSALVPREHQVTHRLRAACRAVWLRQ</sequence>
<proteinExistence type="predicted"/>
<dbReference type="AlphaFoldDB" id="W2SP21"/>
<feature type="region of interest" description="Disordered" evidence="1">
    <location>
        <begin position="37"/>
        <end position="65"/>
    </location>
</feature>
<reference evidence="3" key="1">
    <citation type="journal article" date="2014" name="Nat. Genet.">
        <title>Genome of the human hookworm Necator americanus.</title>
        <authorList>
            <person name="Tang Y.T."/>
            <person name="Gao X."/>
            <person name="Rosa B.A."/>
            <person name="Abubucker S."/>
            <person name="Hallsworth-Pepin K."/>
            <person name="Martin J."/>
            <person name="Tyagi R."/>
            <person name="Heizer E."/>
            <person name="Zhang X."/>
            <person name="Bhonagiri-Palsikar V."/>
            <person name="Minx P."/>
            <person name="Warren W.C."/>
            <person name="Wang Q."/>
            <person name="Zhan B."/>
            <person name="Hotez P.J."/>
            <person name="Sternberg P.W."/>
            <person name="Dougall A."/>
            <person name="Gaze S.T."/>
            <person name="Mulvenna J."/>
            <person name="Sotillo J."/>
            <person name="Ranganathan S."/>
            <person name="Rabelo E.M."/>
            <person name="Wilson R.K."/>
            <person name="Felgner P.L."/>
            <person name="Bethony J."/>
            <person name="Hawdon J.M."/>
            <person name="Gasser R.B."/>
            <person name="Loukas A."/>
            <person name="Mitreva M."/>
        </authorList>
    </citation>
    <scope>NUCLEOTIDE SEQUENCE [LARGE SCALE GENOMIC DNA]</scope>
</reference>
<keyword evidence="3" id="KW-1185">Reference proteome</keyword>
<gene>
    <name evidence="2" type="ORF">NECAME_19340</name>
</gene>
<evidence type="ECO:0000256" key="1">
    <source>
        <dbReference type="SAM" id="MobiDB-lite"/>
    </source>
</evidence>
<protein>
    <submittedName>
        <fullName evidence="2">Uncharacterized protein</fullName>
    </submittedName>
</protein>
<evidence type="ECO:0000313" key="2">
    <source>
        <dbReference type="EMBL" id="ETN71439.1"/>
    </source>
</evidence>